<sequence>MAKVNQVAWTVLNEPRKSLVEGVATCEDQRCDGSVGYGGSRDECGEATLDSMIMDGSNMNIGAVVGLRQASNSYKFQHKTFRI</sequence>
<proteinExistence type="inferred from homology"/>
<evidence type="ECO:0000256" key="1">
    <source>
        <dbReference type="ARBA" id="ARBA00010872"/>
    </source>
</evidence>
<dbReference type="GO" id="GO:0003948">
    <property type="term" value="F:N4-(beta-N-acetylglucosaminyl)-L-asparaginase activity"/>
    <property type="evidence" value="ECO:0007669"/>
    <property type="project" value="TreeGrafter"/>
</dbReference>
<dbReference type="SUPFAM" id="SSF56235">
    <property type="entry name" value="N-terminal nucleophile aminohydrolases (Ntn hydrolases)"/>
    <property type="match status" value="1"/>
</dbReference>
<dbReference type="InterPro" id="IPR000246">
    <property type="entry name" value="Peptidase_T2"/>
</dbReference>
<dbReference type="AlphaFoldDB" id="A0A1B0GCM1"/>
<comment type="similarity">
    <text evidence="1">Belongs to the Ntn-hydrolase family.</text>
</comment>
<dbReference type="VEuPathDB" id="VectorBase:GMOY011047"/>
<dbReference type="PANTHER" id="PTHR10188:SF6">
    <property type="entry name" value="N(4)-(BETA-N-ACETYLGLUCOSAMINYL)-L-ASPARAGINASE"/>
    <property type="match status" value="1"/>
</dbReference>
<dbReference type="Pfam" id="PF01112">
    <property type="entry name" value="Asparaginase_2"/>
    <property type="match status" value="1"/>
</dbReference>
<name>A0A1B0GCM1_GLOMM</name>
<keyword evidence="4" id="KW-1185">Reference proteome</keyword>
<dbReference type="EnsemblMetazoa" id="GMOY011047-RA">
    <property type="protein sequence ID" value="GMOY011047-PA"/>
    <property type="gene ID" value="GMOY011047"/>
</dbReference>
<evidence type="ECO:0008006" key="5">
    <source>
        <dbReference type="Google" id="ProtNLM"/>
    </source>
</evidence>
<evidence type="ECO:0000313" key="3">
    <source>
        <dbReference type="EnsemblMetazoa" id="GMOY011047-PA"/>
    </source>
</evidence>
<evidence type="ECO:0000313" key="4">
    <source>
        <dbReference type="Proteomes" id="UP000092444"/>
    </source>
</evidence>
<dbReference type="GO" id="GO:0005737">
    <property type="term" value="C:cytoplasm"/>
    <property type="evidence" value="ECO:0007669"/>
    <property type="project" value="TreeGrafter"/>
</dbReference>
<organism evidence="3 4">
    <name type="scientific">Glossina morsitans morsitans</name>
    <name type="common">Savannah tsetse fly</name>
    <dbReference type="NCBI Taxonomy" id="37546"/>
    <lineage>
        <taxon>Eukaryota</taxon>
        <taxon>Metazoa</taxon>
        <taxon>Ecdysozoa</taxon>
        <taxon>Arthropoda</taxon>
        <taxon>Hexapoda</taxon>
        <taxon>Insecta</taxon>
        <taxon>Pterygota</taxon>
        <taxon>Neoptera</taxon>
        <taxon>Endopterygota</taxon>
        <taxon>Diptera</taxon>
        <taxon>Brachycera</taxon>
        <taxon>Muscomorpha</taxon>
        <taxon>Hippoboscoidea</taxon>
        <taxon>Glossinidae</taxon>
        <taxon>Glossina</taxon>
    </lineage>
</organism>
<evidence type="ECO:0000256" key="2">
    <source>
        <dbReference type="ARBA" id="ARBA00023157"/>
    </source>
</evidence>
<dbReference type="InterPro" id="IPR029055">
    <property type="entry name" value="Ntn_hydrolases_N"/>
</dbReference>
<dbReference type="PANTHER" id="PTHR10188">
    <property type="entry name" value="L-ASPARAGINASE"/>
    <property type="match status" value="1"/>
</dbReference>
<dbReference type="Proteomes" id="UP000092444">
    <property type="component" value="Unassembled WGS sequence"/>
</dbReference>
<accession>A0A1B0GCM1</accession>
<dbReference type="EMBL" id="CCAG010002153">
    <property type="status" value="NOT_ANNOTATED_CDS"/>
    <property type="molecule type" value="Genomic_DNA"/>
</dbReference>
<reference evidence="3" key="1">
    <citation type="submission" date="2020-05" db="UniProtKB">
        <authorList>
            <consortium name="EnsemblMetazoa"/>
        </authorList>
    </citation>
    <scope>IDENTIFICATION</scope>
    <source>
        <strain evidence="3">Yale</strain>
    </source>
</reference>
<keyword evidence="2" id="KW-1015">Disulfide bond</keyword>
<protein>
    <recommendedName>
        <fullName evidence="5">Asparaginase</fullName>
    </recommendedName>
</protein>
<dbReference type="STRING" id="37546.A0A1B0GCM1"/>